<dbReference type="GO" id="GO:0005524">
    <property type="term" value="F:ATP binding"/>
    <property type="evidence" value="ECO:0007669"/>
    <property type="project" value="UniProtKB-UniRule"/>
</dbReference>
<dbReference type="PROSITE" id="PS00107">
    <property type="entry name" value="PROTEIN_KINASE_ATP"/>
    <property type="match status" value="1"/>
</dbReference>
<name>A0AAV5S831_9BILA</name>
<dbReference type="GO" id="GO:0005634">
    <property type="term" value="C:nucleus"/>
    <property type="evidence" value="ECO:0007669"/>
    <property type="project" value="TreeGrafter"/>
</dbReference>
<protein>
    <recommendedName>
        <fullName evidence="8">Protein kinase domain-containing protein</fullName>
    </recommendedName>
</protein>
<organism evidence="9 10">
    <name type="scientific">Pristionchus entomophagus</name>
    <dbReference type="NCBI Taxonomy" id="358040"/>
    <lineage>
        <taxon>Eukaryota</taxon>
        <taxon>Metazoa</taxon>
        <taxon>Ecdysozoa</taxon>
        <taxon>Nematoda</taxon>
        <taxon>Chromadorea</taxon>
        <taxon>Rhabditida</taxon>
        <taxon>Rhabditina</taxon>
        <taxon>Diplogasteromorpha</taxon>
        <taxon>Diplogasteroidea</taxon>
        <taxon>Neodiplogasteridae</taxon>
        <taxon>Pristionchus</taxon>
    </lineage>
</organism>
<keyword evidence="2 6" id="KW-0547">Nucleotide-binding</keyword>
<keyword evidence="1" id="KW-0808">Transferase</keyword>
<dbReference type="Pfam" id="PF00069">
    <property type="entry name" value="Pkinase"/>
    <property type="match status" value="1"/>
</dbReference>
<dbReference type="GO" id="GO:0005737">
    <property type="term" value="C:cytoplasm"/>
    <property type="evidence" value="ECO:0007669"/>
    <property type="project" value="TreeGrafter"/>
</dbReference>
<proteinExistence type="inferred from homology"/>
<dbReference type="EMBL" id="BTSX01000001">
    <property type="protein sequence ID" value="GMS78828.1"/>
    <property type="molecule type" value="Genomic_DNA"/>
</dbReference>
<evidence type="ECO:0000259" key="8">
    <source>
        <dbReference type="PROSITE" id="PS50011"/>
    </source>
</evidence>
<gene>
    <name evidence="9" type="ORF">PENTCL1PPCAC_1003</name>
</gene>
<keyword evidence="7" id="KW-0723">Serine/threonine-protein kinase</keyword>
<evidence type="ECO:0000313" key="9">
    <source>
        <dbReference type="EMBL" id="GMS78828.1"/>
    </source>
</evidence>
<dbReference type="Gene3D" id="3.30.200.20">
    <property type="entry name" value="Phosphorylase Kinase, domain 1"/>
    <property type="match status" value="1"/>
</dbReference>
<dbReference type="InterPro" id="IPR017441">
    <property type="entry name" value="Protein_kinase_ATP_BS"/>
</dbReference>
<sequence length="264" mass="30959">VFDYSRFLSEFAGHLEVGKGSYGCVFRVERVQDRHVFAVKQISLKARYIYKTLDEIRIMAKLRHPGIVLFHEWWKENPCEENCVNVFILMEFCTQSLDNWLRRHNLAQTPRDDNQIKSWFKQIVSALEYIHSENIFHRDLKPSNILVASHEIVKICDFGIATDCVLENGRTTRTQIGSSLYMAPEQMFYYNEKVDVFSVGLILLELCIAMTDREKTQVFTEIRCAKQMKILQDKPATLDLVKQLTSLDWEARPSFNAIYKHSFF</sequence>
<dbReference type="AlphaFoldDB" id="A0AAV5S831"/>
<evidence type="ECO:0000256" key="6">
    <source>
        <dbReference type="PROSITE-ProRule" id="PRU10141"/>
    </source>
</evidence>
<dbReference type="SUPFAM" id="SSF56112">
    <property type="entry name" value="Protein kinase-like (PK-like)"/>
    <property type="match status" value="1"/>
</dbReference>
<comment type="caution">
    <text evidence="9">The sequence shown here is derived from an EMBL/GenBank/DDBJ whole genome shotgun (WGS) entry which is preliminary data.</text>
</comment>
<comment type="similarity">
    <text evidence="5">Belongs to the protein kinase superfamily. Ser/Thr protein kinase family. GCN2 subfamily.</text>
</comment>
<dbReference type="Proteomes" id="UP001432027">
    <property type="component" value="Unassembled WGS sequence"/>
</dbReference>
<accession>A0AAV5S831</accession>
<evidence type="ECO:0000256" key="5">
    <source>
        <dbReference type="ARBA" id="ARBA00037982"/>
    </source>
</evidence>
<dbReference type="PROSITE" id="PS50011">
    <property type="entry name" value="PROTEIN_KINASE_DOM"/>
    <property type="match status" value="1"/>
</dbReference>
<evidence type="ECO:0000256" key="1">
    <source>
        <dbReference type="ARBA" id="ARBA00022679"/>
    </source>
</evidence>
<evidence type="ECO:0000256" key="2">
    <source>
        <dbReference type="ARBA" id="ARBA00022741"/>
    </source>
</evidence>
<dbReference type="PROSITE" id="PS00108">
    <property type="entry name" value="PROTEIN_KINASE_ST"/>
    <property type="match status" value="1"/>
</dbReference>
<reference evidence="9" key="1">
    <citation type="submission" date="2023-10" db="EMBL/GenBank/DDBJ databases">
        <title>Genome assembly of Pristionchus species.</title>
        <authorList>
            <person name="Yoshida K."/>
            <person name="Sommer R.J."/>
        </authorList>
    </citation>
    <scope>NUCLEOTIDE SEQUENCE</scope>
    <source>
        <strain evidence="9">RS0144</strain>
    </source>
</reference>
<dbReference type="PANTHER" id="PTHR11042:SF91">
    <property type="entry name" value="EUKARYOTIC TRANSLATION INITIATION FACTOR 2-ALPHA KINASE"/>
    <property type="match status" value="1"/>
</dbReference>
<feature type="domain" description="Protein kinase" evidence="8">
    <location>
        <begin position="11"/>
        <end position="264"/>
    </location>
</feature>
<dbReference type="InterPro" id="IPR008271">
    <property type="entry name" value="Ser/Thr_kinase_AS"/>
</dbReference>
<feature type="non-terminal residue" evidence="9">
    <location>
        <position position="1"/>
    </location>
</feature>
<dbReference type="GO" id="GO:0004694">
    <property type="term" value="F:eukaryotic translation initiation factor 2alpha kinase activity"/>
    <property type="evidence" value="ECO:0007669"/>
    <property type="project" value="TreeGrafter"/>
</dbReference>
<feature type="binding site" evidence="6">
    <location>
        <position position="40"/>
    </location>
    <ligand>
        <name>ATP</name>
        <dbReference type="ChEBI" id="CHEBI:30616"/>
    </ligand>
</feature>
<dbReference type="PANTHER" id="PTHR11042">
    <property type="entry name" value="EUKARYOTIC TRANSLATION INITIATION FACTOR 2-ALPHA KINASE EIF2-ALPHA KINASE -RELATED"/>
    <property type="match status" value="1"/>
</dbReference>
<keyword evidence="4 6" id="KW-0067">ATP-binding</keyword>
<dbReference type="InterPro" id="IPR000719">
    <property type="entry name" value="Prot_kinase_dom"/>
</dbReference>
<dbReference type="InterPro" id="IPR011009">
    <property type="entry name" value="Kinase-like_dom_sf"/>
</dbReference>
<dbReference type="InterPro" id="IPR050339">
    <property type="entry name" value="CC_SR_Kinase"/>
</dbReference>
<dbReference type="Gene3D" id="1.10.510.10">
    <property type="entry name" value="Transferase(Phosphotransferase) domain 1"/>
    <property type="match status" value="1"/>
</dbReference>
<feature type="non-terminal residue" evidence="9">
    <location>
        <position position="264"/>
    </location>
</feature>
<keyword evidence="10" id="KW-1185">Reference proteome</keyword>
<dbReference type="SMART" id="SM00220">
    <property type="entry name" value="S_TKc"/>
    <property type="match status" value="1"/>
</dbReference>
<evidence type="ECO:0000256" key="4">
    <source>
        <dbReference type="ARBA" id="ARBA00022840"/>
    </source>
</evidence>
<evidence type="ECO:0000256" key="3">
    <source>
        <dbReference type="ARBA" id="ARBA00022777"/>
    </source>
</evidence>
<evidence type="ECO:0000313" key="10">
    <source>
        <dbReference type="Proteomes" id="UP001432027"/>
    </source>
</evidence>
<keyword evidence="3" id="KW-0418">Kinase</keyword>
<evidence type="ECO:0000256" key="7">
    <source>
        <dbReference type="RuleBase" id="RU000304"/>
    </source>
</evidence>